<proteinExistence type="predicted"/>
<evidence type="ECO:0000256" key="1">
    <source>
        <dbReference type="SAM" id="MobiDB-lite"/>
    </source>
</evidence>
<organism evidence="2">
    <name type="scientific">Grus japonensis Genomoviridae sp</name>
    <dbReference type="NCBI Taxonomy" id="2814961"/>
    <lineage>
        <taxon>Viruses</taxon>
        <taxon>Monodnaviria</taxon>
        <taxon>Shotokuvirae</taxon>
        <taxon>Cressdnaviricota</taxon>
        <taxon>Repensiviricetes</taxon>
        <taxon>Geplafuvirales</taxon>
        <taxon>Genomoviridae</taxon>
    </lineage>
</organism>
<reference evidence="2" key="1">
    <citation type="submission" date="2020-10" db="EMBL/GenBank/DDBJ databases">
        <title>CRESS DNA virus dark matter in the feces of wild birds.</title>
        <authorList>
            <person name="Yang S."/>
            <person name="Zhang W."/>
        </authorList>
    </citation>
    <scope>NUCLEOTIDE SEQUENCE</scope>
    <source>
        <strain evidence="2">Cra71gen3</strain>
    </source>
</reference>
<evidence type="ECO:0000313" key="2">
    <source>
        <dbReference type="EMBL" id="QVW56475.1"/>
    </source>
</evidence>
<name>A0A8E7G1Y2_9VIRU</name>
<accession>A0A8E7G1Y2</accession>
<sequence>MALRSRFYRRRRMGRSYRRRPVRRYSRRGRSGYGRGGYNRRRYRRGRRSWISPYNKKRDVVKGAHDSNDNSFAPIGAPNTFFGFCPTYMPNGVAGDTGHNPQKIRLSKNVGFTGYQERVHIATAESLIWRRIVIWSYNRLENTAGPTKTDADGTTYTTRQITPLQLTEGVRAFLFRGTQGVDYTENTLHEAPLNSDHFTVAYDRTRVLQPRRPTGDEYGHIFNMKFWNPGGRIIYSDDEDGVSKGPLVNGWSSLGRASRGNMYIFDVFSTGFSLTSNTPSIARFAPTGCRYWTEG</sequence>
<protein>
    <submittedName>
        <fullName evidence="2">Capsid protein</fullName>
    </submittedName>
</protein>
<dbReference type="EMBL" id="MW182942">
    <property type="protein sequence ID" value="QVW56475.1"/>
    <property type="molecule type" value="Genomic_DNA"/>
</dbReference>
<feature type="region of interest" description="Disordered" evidence="1">
    <location>
        <begin position="10"/>
        <end position="40"/>
    </location>
</feature>
<feature type="compositionally biased region" description="Basic residues" evidence="1">
    <location>
        <begin position="10"/>
        <end position="30"/>
    </location>
</feature>